<gene>
    <name evidence="3" type="ORF">H9652_04010</name>
</gene>
<reference evidence="3 4" key="1">
    <citation type="submission" date="2020-08" db="EMBL/GenBank/DDBJ databases">
        <title>A Genomic Blueprint of the Chicken Gut Microbiome.</title>
        <authorList>
            <person name="Gilroy R."/>
            <person name="Ravi A."/>
            <person name="Getino M."/>
            <person name="Pursley I."/>
            <person name="Horton D.L."/>
            <person name="Alikhan N.-F."/>
            <person name="Baker D."/>
            <person name="Gharbi K."/>
            <person name="Hall N."/>
            <person name="Watson M."/>
            <person name="Adriaenssens E.M."/>
            <person name="Foster-Nyarko E."/>
            <person name="Jarju S."/>
            <person name="Secka A."/>
            <person name="Antonio M."/>
            <person name="Oren A."/>
            <person name="Chaudhuri R."/>
            <person name="La Ragione R.M."/>
            <person name="Hildebrand F."/>
            <person name="Pallen M.J."/>
        </authorList>
    </citation>
    <scope>NUCLEOTIDE SEQUENCE [LARGE SCALE GENOMIC DNA]</scope>
    <source>
        <strain evidence="3 4">Sa4CUA1</strain>
    </source>
</reference>
<keyword evidence="2" id="KW-0472">Membrane</keyword>
<feature type="compositionally biased region" description="Low complexity" evidence="1">
    <location>
        <begin position="437"/>
        <end position="450"/>
    </location>
</feature>
<feature type="region of interest" description="Disordered" evidence="1">
    <location>
        <begin position="97"/>
        <end position="158"/>
    </location>
</feature>
<protein>
    <submittedName>
        <fullName evidence="3">Uncharacterized protein</fullName>
    </submittedName>
</protein>
<feature type="region of interest" description="Disordered" evidence="1">
    <location>
        <begin position="351"/>
        <end position="396"/>
    </location>
</feature>
<dbReference type="RefSeq" id="WP_191794983.1">
    <property type="nucleotide sequence ID" value="NZ_JACSQQ010000005.1"/>
</dbReference>
<evidence type="ECO:0000313" key="4">
    <source>
        <dbReference type="Proteomes" id="UP000641803"/>
    </source>
</evidence>
<keyword evidence="2" id="KW-0812">Transmembrane</keyword>
<evidence type="ECO:0000256" key="2">
    <source>
        <dbReference type="SAM" id="Phobius"/>
    </source>
</evidence>
<evidence type="ECO:0000313" key="3">
    <source>
        <dbReference type="EMBL" id="MBD7949574.1"/>
    </source>
</evidence>
<feature type="region of interest" description="Disordered" evidence="1">
    <location>
        <begin position="437"/>
        <end position="461"/>
    </location>
</feature>
<proteinExistence type="predicted"/>
<keyword evidence="2" id="KW-1133">Transmembrane helix</keyword>
<feature type="region of interest" description="Disordered" evidence="1">
    <location>
        <begin position="245"/>
        <end position="336"/>
    </location>
</feature>
<comment type="caution">
    <text evidence="3">The sequence shown here is derived from an EMBL/GenBank/DDBJ whole genome shotgun (WGS) entry which is preliminary data.</text>
</comment>
<feature type="transmembrane region" description="Helical" evidence="2">
    <location>
        <begin position="179"/>
        <end position="196"/>
    </location>
</feature>
<dbReference type="EMBL" id="JACSQQ010000005">
    <property type="protein sequence ID" value="MBD7949574.1"/>
    <property type="molecule type" value="Genomic_DNA"/>
</dbReference>
<name>A0ABR8RPC9_9CELL</name>
<feature type="transmembrane region" description="Helical" evidence="2">
    <location>
        <begin position="202"/>
        <end position="220"/>
    </location>
</feature>
<evidence type="ECO:0000256" key="1">
    <source>
        <dbReference type="SAM" id="MobiDB-lite"/>
    </source>
</evidence>
<feature type="transmembrane region" description="Helical" evidence="2">
    <location>
        <begin position="6"/>
        <end position="24"/>
    </location>
</feature>
<organism evidence="3 4">
    <name type="scientific">Oerskovia rustica</name>
    <dbReference type="NCBI Taxonomy" id="2762237"/>
    <lineage>
        <taxon>Bacteria</taxon>
        <taxon>Bacillati</taxon>
        <taxon>Actinomycetota</taxon>
        <taxon>Actinomycetes</taxon>
        <taxon>Micrococcales</taxon>
        <taxon>Cellulomonadaceae</taxon>
        <taxon>Oerskovia</taxon>
    </lineage>
</organism>
<accession>A0ABR8RPC9</accession>
<dbReference type="Proteomes" id="UP000641803">
    <property type="component" value="Unassembled WGS sequence"/>
</dbReference>
<keyword evidence="4" id="KW-1185">Reference proteome</keyword>
<feature type="compositionally biased region" description="Basic and acidic residues" evidence="1">
    <location>
        <begin position="290"/>
        <end position="303"/>
    </location>
</feature>
<sequence length="477" mass="49747">MESTTGSAGVAVLALFVIWFAYYVPHRVKQRQQFLDSRVEDRFSGSLRVLGVASGRRERRAPRGHLGGAEGRSLLLGPAVATEPDVGILLRVSDVGDPGPAAPREVQQVTAGGTGHRPSSKEGPQTMENDVRTGDPRPSIPPGRRAEGGFDDPFPARRAPSPSRIALLERRAKAARRRLVLTILLLLATAGAWVAVGFGLVSWYAAAGPTAALVLVLVLGRQAVLAARRADTVWLADRRAAAREAARASRGPVQGSPVAPRNVHPSRVTGHAVRPSQTSTQMIPRVTPADLERGAARSRDRRPATGSTARVEPEPDLVRPRTGASGGELFDDRDRDEPGVVVIEAEVAEVVPASGSAAPEGTPRPEPTAPSADGEPGGAWEPVPVPRPTYTMKPTASETGVAPVQVAVPVAPAAAPRPAPEAAVVGVNAAPVVPGVPAVPVSSRPAVPAAGDDKKPKTETLGLDLNEILARRRVSGG</sequence>